<feature type="coiled-coil region" evidence="1">
    <location>
        <begin position="219"/>
        <end position="265"/>
    </location>
</feature>
<evidence type="ECO:0000313" key="4">
    <source>
        <dbReference type="Proteomes" id="UP001229421"/>
    </source>
</evidence>
<evidence type="ECO:0008006" key="5">
    <source>
        <dbReference type="Google" id="ProtNLM"/>
    </source>
</evidence>
<keyword evidence="4" id="KW-1185">Reference proteome</keyword>
<feature type="compositionally biased region" description="Basic and acidic residues" evidence="2">
    <location>
        <begin position="107"/>
        <end position="122"/>
    </location>
</feature>
<comment type="caution">
    <text evidence="3">The sequence shown here is derived from an EMBL/GenBank/DDBJ whole genome shotgun (WGS) entry which is preliminary data.</text>
</comment>
<organism evidence="3 4">
    <name type="scientific">Tagetes erecta</name>
    <name type="common">African marigold</name>
    <dbReference type="NCBI Taxonomy" id="13708"/>
    <lineage>
        <taxon>Eukaryota</taxon>
        <taxon>Viridiplantae</taxon>
        <taxon>Streptophyta</taxon>
        <taxon>Embryophyta</taxon>
        <taxon>Tracheophyta</taxon>
        <taxon>Spermatophyta</taxon>
        <taxon>Magnoliopsida</taxon>
        <taxon>eudicotyledons</taxon>
        <taxon>Gunneridae</taxon>
        <taxon>Pentapetalae</taxon>
        <taxon>asterids</taxon>
        <taxon>campanulids</taxon>
        <taxon>Asterales</taxon>
        <taxon>Asteraceae</taxon>
        <taxon>Asteroideae</taxon>
        <taxon>Heliantheae alliance</taxon>
        <taxon>Tageteae</taxon>
        <taxon>Tagetes</taxon>
    </lineage>
</organism>
<feature type="region of interest" description="Disordered" evidence="2">
    <location>
        <begin position="1"/>
        <end position="63"/>
    </location>
</feature>
<reference evidence="3" key="1">
    <citation type="journal article" date="2023" name="bioRxiv">
        <title>Improved chromosome-level genome assembly for marigold (Tagetes erecta).</title>
        <authorList>
            <person name="Jiang F."/>
            <person name="Yuan L."/>
            <person name="Wang S."/>
            <person name="Wang H."/>
            <person name="Xu D."/>
            <person name="Wang A."/>
            <person name="Fan W."/>
        </authorList>
    </citation>
    <scope>NUCLEOTIDE SEQUENCE</scope>
    <source>
        <strain evidence="3">WSJ</strain>
        <tissue evidence="3">Leaf</tissue>
    </source>
</reference>
<gene>
    <name evidence="3" type="ORF">QVD17_14553</name>
</gene>
<evidence type="ECO:0000313" key="3">
    <source>
        <dbReference type="EMBL" id="KAK1431239.1"/>
    </source>
</evidence>
<feature type="compositionally biased region" description="Basic and acidic residues" evidence="2">
    <location>
        <begin position="30"/>
        <end position="51"/>
    </location>
</feature>
<name>A0AAD8P3V3_TARER</name>
<dbReference type="Proteomes" id="UP001229421">
    <property type="component" value="Unassembled WGS sequence"/>
</dbReference>
<evidence type="ECO:0000256" key="2">
    <source>
        <dbReference type="SAM" id="MobiDB-lite"/>
    </source>
</evidence>
<sequence length="304" mass="35230">MYTGDTPPSFAPVGMSDHDQETAGETSGPSKEDMDHDESNTAKNQTADDTKAPSYTDLVRGQGNSYNLDVNLSLDVNSHVSDTARALSLGDLAKVGVSQTSDGAAPFKDDKAPNMSDLDPRGISETGSRSWNFWNKVNNECDRSETESRSLENLIRKWGRASWNAEQANRNGLDEKTEEIFQLKKMKYTLLEETRAQKKEFYLLKAEKIKYDKENEERKLHLEDERLRLEAEKLRIEAKKEQSKIRQEEKRLRLEDEKIKLAKKEFDERIMMMDMSVLSEMQRLYFERLQKEIMMKYNHQDKQL</sequence>
<keyword evidence="1" id="KW-0175">Coiled coil</keyword>
<proteinExistence type="predicted"/>
<dbReference type="EMBL" id="JAUHHV010000003">
    <property type="protein sequence ID" value="KAK1431239.1"/>
    <property type="molecule type" value="Genomic_DNA"/>
</dbReference>
<accession>A0AAD8P3V3</accession>
<evidence type="ECO:0000256" key="1">
    <source>
        <dbReference type="SAM" id="Coils"/>
    </source>
</evidence>
<dbReference type="AlphaFoldDB" id="A0AAD8P3V3"/>
<protein>
    <recommendedName>
        <fullName evidence="5">No apical meristem-associated C-terminal domain-containing protein</fullName>
    </recommendedName>
</protein>
<feature type="region of interest" description="Disordered" evidence="2">
    <location>
        <begin position="100"/>
        <end position="123"/>
    </location>
</feature>